<dbReference type="SUPFAM" id="SSF57863">
    <property type="entry name" value="ArfGap/RecO-like zinc finger"/>
    <property type="match status" value="1"/>
</dbReference>
<dbReference type="InterPro" id="IPR037278">
    <property type="entry name" value="ARFGAP/RecO"/>
</dbReference>
<dbReference type="SUPFAM" id="SSF50249">
    <property type="entry name" value="Nucleic acid-binding proteins"/>
    <property type="match status" value="1"/>
</dbReference>
<accession>A0ABU2WKN0</accession>
<sequence length="239" mass="26558">MSRARVSLEPGFVLHQRAYRETSRLLEIFTREHGRVGLVARGVSGTRGGGRSALLQPLQPLLLSWIEAGELGTLTGAESGGEALRLNGEKLICAWYLNELLMRCLPRHIQHPDLYAFYAAALAALAEGERAAAPILREFEMELLVELGYGEVQAGDLDPAQRYDYHDGAPVCADHGAWRGDQLCAIANREWTRPDVLGDARRLMRSRLAPLIGKRPLETPRLLQSLRRMRDGTQPANED</sequence>
<evidence type="ECO:0000256" key="8">
    <source>
        <dbReference type="HAMAP-Rule" id="MF_00201"/>
    </source>
</evidence>
<dbReference type="Proteomes" id="UP001254608">
    <property type="component" value="Unassembled WGS sequence"/>
</dbReference>
<evidence type="ECO:0000256" key="4">
    <source>
        <dbReference type="ARBA" id="ARBA00022763"/>
    </source>
</evidence>
<dbReference type="InterPro" id="IPR012340">
    <property type="entry name" value="NA-bd_OB-fold"/>
</dbReference>
<dbReference type="Gene3D" id="2.40.50.140">
    <property type="entry name" value="Nucleic acid-binding proteins"/>
    <property type="match status" value="1"/>
</dbReference>
<dbReference type="InterPro" id="IPR022572">
    <property type="entry name" value="DNA_rep/recomb_RecO_N"/>
</dbReference>
<evidence type="ECO:0000256" key="7">
    <source>
        <dbReference type="ARBA" id="ARBA00033409"/>
    </source>
</evidence>
<dbReference type="PANTHER" id="PTHR33991">
    <property type="entry name" value="DNA REPAIR PROTEIN RECO"/>
    <property type="match status" value="1"/>
</dbReference>
<dbReference type="EMBL" id="JAVRIC010000021">
    <property type="protein sequence ID" value="MDT0498435.1"/>
    <property type="molecule type" value="Genomic_DNA"/>
</dbReference>
<comment type="similarity">
    <text evidence="2 8">Belongs to the RecO family.</text>
</comment>
<dbReference type="Pfam" id="PF11967">
    <property type="entry name" value="RecO_N"/>
    <property type="match status" value="1"/>
</dbReference>
<dbReference type="InterPro" id="IPR042242">
    <property type="entry name" value="RecO_C"/>
</dbReference>
<dbReference type="InterPro" id="IPR003717">
    <property type="entry name" value="RecO"/>
</dbReference>
<evidence type="ECO:0000259" key="9">
    <source>
        <dbReference type="Pfam" id="PF11967"/>
    </source>
</evidence>
<organism evidence="10 11">
    <name type="scientific">Banduia mediterranea</name>
    <dbReference type="NCBI Taxonomy" id="3075609"/>
    <lineage>
        <taxon>Bacteria</taxon>
        <taxon>Pseudomonadati</taxon>
        <taxon>Pseudomonadota</taxon>
        <taxon>Gammaproteobacteria</taxon>
        <taxon>Nevskiales</taxon>
        <taxon>Algiphilaceae</taxon>
        <taxon>Banduia</taxon>
    </lineage>
</organism>
<gene>
    <name evidence="8 10" type="primary">recO</name>
    <name evidence="10" type="ORF">RM530_13845</name>
</gene>
<comment type="caution">
    <text evidence="10">The sequence shown here is derived from an EMBL/GenBank/DDBJ whole genome shotgun (WGS) entry which is preliminary data.</text>
</comment>
<feature type="domain" description="DNA replication/recombination mediator RecO N-terminal" evidence="9">
    <location>
        <begin position="9"/>
        <end position="78"/>
    </location>
</feature>
<dbReference type="NCBIfam" id="TIGR00613">
    <property type="entry name" value="reco"/>
    <property type="match status" value="1"/>
</dbReference>
<evidence type="ECO:0000256" key="1">
    <source>
        <dbReference type="ARBA" id="ARBA00003065"/>
    </source>
</evidence>
<keyword evidence="6 8" id="KW-0234">DNA repair</keyword>
<evidence type="ECO:0000313" key="10">
    <source>
        <dbReference type="EMBL" id="MDT0498435.1"/>
    </source>
</evidence>
<comment type="function">
    <text evidence="1 8">Involved in DNA repair and RecF pathway recombination.</text>
</comment>
<dbReference type="Pfam" id="PF02565">
    <property type="entry name" value="RecO_C"/>
    <property type="match status" value="1"/>
</dbReference>
<keyword evidence="4 8" id="KW-0227">DNA damage</keyword>
<evidence type="ECO:0000256" key="5">
    <source>
        <dbReference type="ARBA" id="ARBA00023172"/>
    </source>
</evidence>
<evidence type="ECO:0000256" key="3">
    <source>
        <dbReference type="ARBA" id="ARBA00021310"/>
    </source>
</evidence>
<dbReference type="HAMAP" id="MF_00201">
    <property type="entry name" value="RecO"/>
    <property type="match status" value="1"/>
</dbReference>
<dbReference type="Gene3D" id="1.20.1440.120">
    <property type="entry name" value="Recombination protein O, C-terminal domain"/>
    <property type="match status" value="1"/>
</dbReference>
<dbReference type="RefSeq" id="WP_311365844.1">
    <property type="nucleotide sequence ID" value="NZ_JAVRIC010000021.1"/>
</dbReference>
<proteinExistence type="inferred from homology"/>
<keyword evidence="11" id="KW-1185">Reference proteome</keyword>
<protein>
    <recommendedName>
        <fullName evidence="3 8">DNA repair protein RecO</fullName>
    </recommendedName>
    <alternativeName>
        <fullName evidence="7 8">Recombination protein O</fullName>
    </alternativeName>
</protein>
<keyword evidence="5 8" id="KW-0233">DNA recombination</keyword>
<name>A0ABU2WKN0_9GAMM</name>
<dbReference type="PANTHER" id="PTHR33991:SF1">
    <property type="entry name" value="DNA REPAIR PROTEIN RECO"/>
    <property type="match status" value="1"/>
</dbReference>
<evidence type="ECO:0000256" key="2">
    <source>
        <dbReference type="ARBA" id="ARBA00007452"/>
    </source>
</evidence>
<evidence type="ECO:0000313" key="11">
    <source>
        <dbReference type="Proteomes" id="UP001254608"/>
    </source>
</evidence>
<reference evidence="10 11" key="1">
    <citation type="submission" date="2023-09" db="EMBL/GenBank/DDBJ databases">
        <authorList>
            <person name="Rey-Velasco X."/>
        </authorList>
    </citation>
    <scope>NUCLEOTIDE SEQUENCE [LARGE SCALE GENOMIC DNA]</scope>
    <source>
        <strain evidence="10 11">W345</strain>
    </source>
</reference>
<evidence type="ECO:0000256" key="6">
    <source>
        <dbReference type="ARBA" id="ARBA00023204"/>
    </source>
</evidence>